<reference evidence="9 10" key="1">
    <citation type="submission" date="2020-08" db="EMBL/GenBank/DDBJ databases">
        <title>Bridging the membrane lipid divide: bacteria of the FCB group superphylum have the potential to synthesize archaeal ether lipids.</title>
        <authorList>
            <person name="Villanueva L."/>
            <person name="Von Meijenfeldt F.A.B."/>
            <person name="Westbye A.B."/>
            <person name="Yadav S."/>
            <person name="Hopmans E.C."/>
            <person name="Dutilh B.E."/>
            <person name="Sinninghe Damste J.S."/>
        </authorList>
    </citation>
    <scope>NUCLEOTIDE SEQUENCE [LARGE SCALE GENOMIC DNA]</scope>
    <source>
        <strain evidence="9">NIOZ-UU47</strain>
    </source>
</reference>
<keyword evidence="4 8" id="KW-0812">Transmembrane</keyword>
<sequence>MFVVFFFLLGLSLLIIQTTLFSAMPDWLGRPDLLFIFIIFITVRLEIIQGAFLVLMLGLIMDIFSGIFLGLYPVTNLILFFIIHFLSRRFMVSELPHQIPLVLTCYLFTNTMIFISTAILEPENILPWNWIAIFFQMLLLSILTIPFFALYDFFLSLRDTPAVFRLLSRQQKGNRFRE</sequence>
<keyword evidence="6 8" id="KW-1133">Transmembrane helix</keyword>
<feature type="transmembrane region" description="Helical" evidence="8">
    <location>
        <begin position="67"/>
        <end position="87"/>
    </location>
</feature>
<dbReference type="NCBIfam" id="TIGR03426">
    <property type="entry name" value="shape_MreD"/>
    <property type="match status" value="1"/>
</dbReference>
<name>A0A8J6TGD7_9BACT</name>
<dbReference type="GO" id="GO:0005886">
    <property type="term" value="C:plasma membrane"/>
    <property type="evidence" value="ECO:0007669"/>
    <property type="project" value="UniProtKB-SubCell"/>
</dbReference>
<dbReference type="AlphaFoldDB" id="A0A8J6TGD7"/>
<feature type="transmembrane region" description="Helical" evidence="8">
    <location>
        <begin position="132"/>
        <end position="151"/>
    </location>
</feature>
<evidence type="ECO:0000313" key="9">
    <source>
        <dbReference type="EMBL" id="MBC8318727.1"/>
    </source>
</evidence>
<dbReference type="GO" id="GO:0008360">
    <property type="term" value="P:regulation of cell shape"/>
    <property type="evidence" value="ECO:0007669"/>
    <property type="project" value="UniProtKB-KW"/>
</dbReference>
<proteinExistence type="inferred from homology"/>
<evidence type="ECO:0000256" key="2">
    <source>
        <dbReference type="ARBA" id="ARBA00007776"/>
    </source>
</evidence>
<comment type="similarity">
    <text evidence="2">Belongs to the MreD family.</text>
</comment>
<organism evidence="9 10">
    <name type="scientific">Candidatus Desulfobia pelagia</name>
    <dbReference type="NCBI Taxonomy" id="2841692"/>
    <lineage>
        <taxon>Bacteria</taxon>
        <taxon>Pseudomonadati</taxon>
        <taxon>Thermodesulfobacteriota</taxon>
        <taxon>Desulfobulbia</taxon>
        <taxon>Desulfobulbales</taxon>
        <taxon>Desulfobulbaceae</taxon>
        <taxon>Candidatus Desulfobia</taxon>
    </lineage>
</organism>
<evidence type="ECO:0000256" key="4">
    <source>
        <dbReference type="ARBA" id="ARBA00022692"/>
    </source>
</evidence>
<dbReference type="EMBL" id="JACNJZ010000183">
    <property type="protein sequence ID" value="MBC8318727.1"/>
    <property type="molecule type" value="Genomic_DNA"/>
</dbReference>
<dbReference type="InterPro" id="IPR007227">
    <property type="entry name" value="Cell_shape_determining_MreD"/>
</dbReference>
<accession>A0A8J6TGD7</accession>
<dbReference type="Proteomes" id="UP000614424">
    <property type="component" value="Unassembled WGS sequence"/>
</dbReference>
<dbReference type="Pfam" id="PF04093">
    <property type="entry name" value="MreD"/>
    <property type="match status" value="1"/>
</dbReference>
<keyword evidence="3" id="KW-1003">Cell membrane</keyword>
<keyword evidence="5" id="KW-0133">Cell shape</keyword>
<evidence type="ECO:0000256" key="7">
    <source>
        <dbReference type="ARBA" id="ARBA00023136"/>
    </source>
</evidence>
<evidence type="ECO:0000256" key="1">
    <source>
        <dbReference type="ARBA" id="ARBA00004651"/>
    </source>
</evidence>
<gene>
    <name evidence="9" type="primary">mreD</name>
    <name evidence="9" type="ORF">H8E41_12550</name>
</gene>
<comment type="subcellular location">
    <subcellularLocation>
        <location evidence="1">Cell membrane</location>
        <topology evidence="1">Multi-pass membrane protein</topology>
    </subcellularLocation>
</comment>
<evidence type="ECO:0000256" key="8">
    <source>
        <dbReference type="SAM" id="Phobius"/>
    </source>
</evidence>
<keyword evidence="7 8" id="KW-0472">Membrane</keyword>
<feature type="transmembrane region" description="Helical" evidence="8">
    <location>
        <begin position="33"/>
        <end position="60"/>
    </location>
</feature>
<evidence type="ECO:0000256" key="6">
    <source>
        <dbReference type="ARBA" id="ARBA00022989"/>
    </source>
</evidence>
<feature type="transmembrane region" description="Helical" evidence="8">
    <location>
        <begin position="99"/>
        <end position="120"/>
    </location>
</feature>
<protein>
    <submittedName>
        <fullName evidence="9">Rod shape-determining protein MreD</fullName>
    </submittedName>
</protein>
<evidence type="ECO:0000256" key="5">
    <source>
        <dbReference type="ARBA" id="ARBA00022960"/>
    </source>
</evidence>
<evidence type="ECO:0000313" key="10">
    <source>
        <dbReference type="Proteomes" id="UP000614424"/>
    </source>
</evidence>
<comment type="caution">
    <text evidence="9">The sequence shown here is derived from an EMBL/GenBank/DDBJ whole genome shotgun (WGS) entry which is preliminary data.</text>
</comment>
<evidence type="ECO:0000256" key="3">
    <source>
        <dbReference type="ARBA" id="ARBA00022475"/>
    </source>
</evidence>